<dbReference type="PANTHER" id="PTHR41324:SF1">
    <property type="entry name" value="DUF2232 DOMAIN-CONTAINING PROTEIN"/>
    <property type="match status" value="1"/>
</dbReference>
<keyword evidence="3" id="KW-1185">Reference proteome</keyword>
<dbReference type="OrthoDB" id="2987886at2"/>
<feature type="transmembrane region" description="Helical" evidence="1">
    <location>
        <begin position="166"/>
        <end position="189"/>
    </location>
</feature>
<evidence type="ECO:0008006" key="4">
    <source>
        <dbReference type="Google" id="ProtNLM"/>
    </source>
</evidence>
<reference evidence="2 3" key="1">
    <citation type="submission" date="2016-07" db="EMBL/GenBank/DDBJ databases">
        <title>Genome and transcriptome analysis of iron-reducing fermentative bacteria Anoxybacter fermentans.</title>
        <authorList>
            <person name="Zeng X."/>
            <person name="Shao Z."/>
        </authorList>
    </citation>
    <scope>NUCLEOTIDE SEQUENCE [LARGE SCALE GENOMIC DNA]</scope>
    <source>
        <strain evidence="2 3">DY22613</strain>
    </source>
</reference>
<proteinExistence type="predicted"/>
<feature type="transmembrane region" description="Helical" evidence="1">
    <location>
        <begin position="105"/>
        <end position="126"/>
    </location>
</feature>
<gene>
    <name evidence="2" type="ORF">BBF96_13175</name>
</gene>
<keyword evidence="1" id="KW-0812">Transmembrane</keyword>
<evidence type="ECO:0000256" key="1">
    <source>
        <dbReference type="SAM" id="Phobius"/>
    </source>
</evidence>
<dbReference type="InterPro" id="IPR018710">
    <property type="entry name" value="DUF2232"/>
</dbReference>
<feature type="transmembrane region" description="Helical" evidence="1">
    <location>
        <begin position="34"/>
        <end position="52"/>
    </location>
</feature>
<dbReference type="KEGG" id="aft:BBF96_13175"/>
<organism evidence="2 3">
    <name type="scientific">Anoxybacter fermentans</name>
    <dbReference type="NCBI Taxonomy" id="1323375"/>
    <lineage>
        <taxon>Bacteria</taxon>
        <taxon>Bacillati</taxon>
        <taxon>Bacillota</taxon>
        <taxon>Clostridia</taxon>
        <taxon>Halanaerobiales</taxon>
        <taxon>Anoxybacter</taxon>
    </lineage>
</organism>
<feature type="transmembrane region" description="Helical" evidence="1">
    <location>
        <begin position="12"/>
        <end position="28"/>
    </location>
</feature>
<dbReference type="Pfam" id="PF09991">
    <property type="entry name" value="DUF2232"/>
    <property type="match status" value="1"/>
</dbReference>
<dbReference type="Proteomes" id="UP000267250">
    <property type="component" value="Chromosome"/>
</dbReference>
<feature type="transmembrane region" description="Helical" evidence="1">
    <location>
        <begin position="266"/>
        <end position="289"/>
    </location>
</feature>
<feature type="transmembrane region" description="Helical" evidence="1">
    <location>
        <begin position="232"/>
        <end position="254"/>
    </location>
</feature>
<keyword evidence="1" id="KW-1133">Transmembrane helix</keyword>
<accession>A0A3S9T155</accession>
<evidence type="ECO:0000313" key="3">
    <source>
        <dbReference type="Proteomes" id="UP000267250"/>
    </source>
</evidence>
<dbReference type="EMBL" id="CP016379">
    <property type="protein sequence ID" value="AZR74269.1"/>
    <property type="molecule type" value="Genomic_DNA"/>
</dbReference>
<evidence type="ECO:0000313" key="2">
    <source>
        <dbReference type="EMBL" id="AZR74269.1"/>
    </source>
</evidence>
<dbReference type="RefSeq" id="WP_127017625.1">
    <property type="nucleotide sequence ID" value="NZ_CP016379.1"/>
</dbReference>
<dbReference type="AlphaFoldDB" id="A0A3S9T155"/>
<name>A0A3S9T155_9FIRM</name>
<keyword evidence="1" id="KW-0472">Membrane</keyword>
<feature type="transmembrane region" description="Helical" evidence="1">
    <location>
        <begin position="73"/>
        <end position="99"/>
    </location>
</feature>
<dbReference type="PANTHER" id="PTHR41324">
    <property type="entry name" value="MEMBRANE PROTEIN-RELATED"/>
    <property type="match status" value="1"/>
</dbReference>
<protein>
    <recommendedName>
        <fullName evidence="4">DUF2232 domain-containing protein</fullName>
    </recommendedName>
</protein>
<sequence length="299" mass="34378">MGEEIKAKERRDIFLVGILGGIFSLGVVRIPELIIQLIFLIVIMPLPYIYLLNKYGHRSGTLAIIWTGMFNSLFFGFMGLVIALISFGLLGVTIGGAFYEKIKPSRTALISVIASGISGLLFYYLAYRYGIIQSMKGWFIESVNIWEEILRTEIPINLKRKIVDDIMTIIPGMTIIIFIFFGLITYYLSAALLRYRGFDIPKLKPIKKWMFPRWIAFLYFLFEIMPKDPVSVNVIFILTFILMSEGIAVVVYYGDKWGIYSWIRNTIIVIGIMLFSISFFILGLVDNLFQLRGFKKQEE</sequence>